<dbReference type="Proteomes" id="UP000632138">
    <property type="component" value="Unassembled WGS sequence"/>
</dbReference>
<evidence type="ECO:0000259" key="2">
    <source>
        <dbReference type="Pfam" id="PF02384"/>
    </source>
</evidence>
<dbReference type="PANTHER" id="PTHR42998:SF1">
    <property type="entry name" value="TYPE I RESTRICTION ENZYME HINDI METHYLASE SUBUNIT"/>
    <property type="match status" value="1"/>
</dbReference>
<dbReference type="InterPro" id="IPR029063">
    <property type="entry name" value="SAM-dependent_MTases_sf"/>
</dbReference>
<organism evidence="3 4">
    <name type="scientific">Paractinoplanes ovalisporus</name>
    <dbReference type="NCBI Taxonomy" id="2810368"/>
    <lineage>
        <taxon>Bacteria</taxon>
        <taxon>Bacillati</taxon>
        <taxon>Actinomycetota</taxon>
        <taxon>Actinomycetes</taxon>
        <taxon>Micromonosporales</taxon>
        <taxon>Micromonosporaceae</taxon>
        <taxon>Paractinoplanes</taxon>
    </lineage>
</organism>
<dbReference type="InterPro" id="IPR003356">
    <property type="entry name" value="DNA_methylase_A-5"/>
</dbReference>
<accession>A0ABS2AGP9</accession>
<proteinExistence type="predicted"/>
<dbReference type="SUPFAM" id="SSF53335">
    <property type="entry name" value="S-adenosyl-L-methionine-dependent methyltransferases"/>
    <property type="match status" value="1"/>
</dbReference>
<protein>
    <submittedName>
        <fullName evidence="3">N-6 DNA methylase</fullName>
    </submittedName>
</protein>
<keyword evidence="3" id="KW-0489">Methyltransferase</keyword>
<dbReference type="PANTHER" id="PTHR42998">
    <property type="entry name" value="TYPE I RESTRICTION ENZYME HINDVIIP M PROTEIN-RELATED"/>
    <property type="match status" value="1"/>
</dbReference>
<keyword evidence="3" id="KW-0808">Transferase</keyword>
<feature type="domain" description="DNA methylase adenine-specific" evidence="2">
    <location>
        <begin position="298"/>
        <end position="533"/>
    </location>
</feature>
<evidence type="ECO:0000256" key="1">
    <source>
        <dbReference type="ARBA" id="ARBA00022747"/>
    </source>
</evidence>
<dbReference type="PROSITE" id="PS00092">
    <property type="entry name" value="N6_MTASE"/>
    <property type="match status" value="1"/>
</dbReference>
<dbReference type="GO" id="GO:0032259">
    <property type="term" value="P:methylation"/>
    <property type="evidence" value="ECO:0007669"/>
    <property type="project" value="UniProtKB-KW"/>
</dbReference>
<dbReference type="GO" id="GO:0008168">
    <property type="term" value="F:methyltransferase activity"/>
    <property type="evidence" value="ECO:0007669"/>
    <property type="project" value="UniProtKB-KW"/>
</dbReference>
<reference evidence="3 4" key="1">
    <citation type="submission" date="2021-01" db="EMBL/GenBank/DDBJ databases">
        <title>Actinoplanes sp. nov. LDG1-06 isolated from lichen.</title>
        <authorList>
            <person name="Saeng-In P."/>
            <person name="Phongsopitanun W."/>
            <person name="Kanchanasin P."/>
            <person name="Yuki M."/>
            <person name="Kudo T."/>
            <person name="Ohkuma M."/>
            <person name="Tanasupawat S."/>
        </authorList>
    </citation>
    <scope>NUCLEOTIDE SEQUENCE [LARGE SCALE GENOMIC DNA]</scope>
    <source>
        <strain evidence="3 4">LDG1-06</strain>
    </source>
</reference>
<dbReference type="RefSeq" id="WP_203379021.1">
    <property type="nucleotide sequence ID" value="NZ_JAENHP010000009.1"/>
</dbReference>
<name>A0ABS2AGP9_9ACTN</name>
<dbReference type="CDD" id="cd02440">
    <property type="entry name" value="AdoMet_MTases"/>
    <property type="match status" value="1"/>
</dbReference>
<dbReference type="Gene3D" id="3.40.50.150">
    <property type="entry name" value="Vaccinia Virus protein VP39"/>
    <property type="match status" value="1"/>
</dbReference>
<dbReference type="Pfam" id="PF02384">
    <property type="entry name" value="N6_Mtase"/>
    <property type="match status" value="1"/>
</dbReference>
<comment type="caution">
    <text evidence="3">The sequence shown here is derived from an EMBL/GenBank/DDBJ whole genome shotgun (WGS) entry which is preliminary data.</text>
</comment>
<keyword evidence="1" id="KW-0680">Restriction system</keyword>
<gene>
    <name evidence="3" type="ORF">JIG36_25945</name>
</gene>
<keyword evidence="4" id="KW-1185">Reference proteome</keyword>
<dbReference type="InterPro" id="IPR052916">
    <property type="entry name" value="Type-I_RE_MTase_Subunit"/>
</dbReference>
<evidence type="ECO:0000313" key="4">
    <source>
        <dbReference type="Proteomes" id="UP000632138"/>
    </source>
</evidence>
<dbReference type="EMBL" id="JAENHP010000009">
    <property type="protein sequence ID" value="MBM2619004.1"/>
    <property type="molecule type" value="Genomic_DNA"/>
</dbReference>
<dbReference type="InterPro" id="IPR002052">
    <property type="entry name" value="DNA_methylase_N6_adenine_CS"/>
</dbReference>
<sequence>MPAENIEYNRTLSGPEHQQVRLPVIEKLVEAGWSRDQIRWQPEWRVPQAPHGAALREEGKSFSSWPVDLALFDDPAQMDDWRHVVVLFEFKAPDLRGGTSQLETYLAREPRAKLGFWTNGTEDVRIYKLPDGNFRHERNRGIPRPGEELELPSEKPLTYNDLQAPQNGQLKSVFKRLLDVVVARDSRATRSEAQLNELCNLLLLKIESDTFGQFSPDQPLEFQLAPDGETETAKRIRADFHKLTKSRPQVFADSNEVSLNLDDHTIQDVVYELSGLDLVSMSPEAISSAFQVFRRANLKAGEGQYFTPHRVIEAAVKIMEIRPDDTVIDPACGTGGFLVEAFLAMIDYAKASGAMSDDRARSLAAQRIYGVDKDAINVKLARAIMLSLSSDASNIHAGDSVREDRWNTDYEHLVMPLADGRFSVVLTNPPFGQGLKVSSTDARRNKYTIARRADGQYRALEIGLIFLERAHRLLASGGRLGIILPETYFFSATYSWLPEWLEDRFTLRGVVNIPMEAFQGFCRAKTNLYIFEKK</sequence>
<dbReference type="PRINTS" id="PR00507">
    <property type="entry name" value="N12N6MTFRASE"/>
</dbReference>
<evidence type="ECO:0000313" key="3">
    <source>
        <dbReference type="EMBL" id="MBM2619004.1"/>
    </source>
</evidence>